<evidence type="ECO:0000256" key="1">
    <source>
        <dbReference type="ARBA" id="ARBA00004127"/>
    </source>
</evidence>
<evidence type="ECO:0000256" key="4">
    <source>
        <dbReference type="ARBA" id="ARBA00022989"/>
    </source>
</evidence>
<reference evidence="9 10" key="1">
    <citation type="journal article" date="2011" name="Stand. Genomic Sci.">
        <title>Complete genome sequence of the gliding, heparinolytic Pedobacter saltans type strain (113).</title>
        <authorList>
            <person name="Liolios K."/>
            <person name="Sikorski J."/>
            <person name="Lu M."/>
            <person name="Nolan M."/>
            <person name="Lapidus A."/>
            <person name="Lucas S."/>
            <person name="Hammon N."/>
            <person name="Deshpande S."/>
            <person name="Cheng J.F."/>
            <person name="Tapia R."/>
            <person name="Han C."/>
            <person name="Goodwin L."/>
            <person name="Pitluck S."/>
            <person name="Huntemann M."/>
            <person name="Ivanova N."/>
            <person name="Pagani I."/>
            <person name="Mavromatis K."/>
            <person name="Ovchinikova G."/>
            <person name="Pati A."/>
            <person name="Chen A."/>
            <person name="Palaniappan K."/>
            <person name="Land M."/>
            <person name="Hauser L."/>
            <person name="Brambilla E.M."/>
            <person name="Kotsyurbenko O."/>
            <person name="Rohde M."/>
            <person name="Tindall B.J."/>
            <person name="Abt B."/>
            <person name="Goker M."/>
            <person name="Detter J.C."/>
            <person name="Woyke T."/>
            <person name="Bristow J."/>
            <person name="Eisen J.A."/>
            <person name="Markowitz V."/>
            <person name="Hugenholtz P."/>
            <person name="Klenk H.P."/>
            <person name="Kyrpides N.C."/>
        </authorList>
    </citation>
    <scope>NUCLEOTIDE SEQUENCE [LARGE SCALE GENOMIC DNA]</scope>
    <source>
        <strain evidence="10">ATCC 51119 / DSM 12145 / JCM 21818 / LMG 10337 / NBRC 100064 / NCIMB 13643</strain>
    </source>
</reference>
<dbReference type="GO" id="GO:0016020">
    <property type="term" value="C:membrane"/>
    <property type="evidence" value="ECO:0007669"/>
    <property type="project" value="UniProtKB-SubCell"/>
</dbReference>
<dbReference type="InterPro" id="IPR010227">
    <property type="entry name" value="NADH_Q_OxRdtase_chainM/4"/>
</dbReference>
<dbReference type="NCBIfam" id="TIGR01972">
    <property type="entry name" value="NDH_I_M"/>
    <property type="match status" value="1"/>
</dbReference>
<keyword evidence="10" id="KW-1185">Reference proteome</keyword>
<dbReference type="GO" id="GO:0042773">
    <property type="term" value="P:ATP synthesis coupled electron transport"/>
    <property type="evidence" value="ECO:0007669"/>
    <property type="project" value="InterPro"/>
</dbReference>
<keyword evidence="9" id="KW-0560">Oxidoreductase</keyword>
<keyword evidence="5 7" id="KW-0472">Membrane</keyword>
<feature type="transmembrane region" description="Helical" evidence="7">
    <location>
        <begin position="66"/>
        <end position="91"/>
    </location>
</feature>
<organism evidence="9 10">
    <name type="scientific">Pseudopedobacter saltans (strain ATCC 51119 / DSM 12145 / JCM 21818 / CCUG 39354 / LMG 10337 / NBRC 100064 / NCIMB 13643)</name>
    <name type="common">Pedobacter saltans</name>
    <dbReference type="NCBI Taxonomy" id="762903"/>
    <lineage>
        <taxon>Bacteria</taxon>
        <taxon>Pseudomonadati</taxon>
        <taxon>Bacteroidota</taxon>
        <taxon>Sphingobacteriia</taxon>
        <taxon>Sphingobacteriales</taxon>
        <taxon>Sphingobacteriaceae</taxon>
        <taxon>Pseudopedobacter</taxon>
    </lineage>
</organism>
<evidence type="ECO:0000259" key="8">
    <source>
        <dbReference type="Pfam" id="PF00361"/>
    </source>
</evidence>
<comment type="similarity">
    <text evidence="2">Belongs to the complex I subunit 4 family.</text>
</comment>
<feature type="transmembrane region" description="Helical" evidence="7">
    <location>
        <begin position="320"/>
        <end position="342"/>
    </location>
</feature>
<feature type="transmembrane region" description="Helical" evidence="7">
    <location>
        <begin position="437"/>
        <end position="458"/>
    </location>
</feature>
<feature type="transmembrane region" description="Helical" evidence="7">
    <location>
        <begin position="234"/>
        <end position="256"/>
    </location>
</feature>
<dbReference type="RefSeq" id="WP_013633972.1">
    <property type="nucleotide sequence ID" value="NC_015177.1"/>
</dbReference>
<evidence type="ECO:0000313" key="9">
    <source>
        <dbReference type="EMBL" id="ADY53487.1"/>
    </source>
</evidence>
<dbReference type="GO" id="GO:0015990">
    <property type="term" value="P:electron transport coupled proton transport"/>
    <property type="evidence" value="ECO:0007669"/>
    <property type="project" value="TreeGrafter"/>
</dbReference>
<feature type="transmembrane region" description="Helical" evidence="7">
    <location>
        <begin position="396"/>
        <end position="416"/>
    </location>
</feature>
<dbReference type="Proteomes" id="UP000000310">
    <property type="component" value="Chromosome"/>
</dbReference>
<dbReference type="EC" id="1.6.5.3" evidence="9"/>
<dbReference type="PRINTS" id="PR01437">
    <property type="entry name" value="NUOXDRDTASE4"/>
</dbReference>
<sequence length="483" mass="53318">MNLLSLLFFPIIGAIATLFSGKYAKQIALVSSLITLATTLGLLCSFNPEAGRQFTVNYPWMTKFGIYFTAGVDGISMSMLLLTAGLLPLIILSTFKRNIEKPVFYALMLFMQFGLLIVFTAMDAFLFYAGWELALIPIYFICALWGGEDRIKVNMKFFIYTVAGSLFMLLGIIYLYLQTPSRTFSIDAFYALNLPKETQSWLFWCFFLAFAIKMPVFPFHTWQPDTYVSAPTAGTMLLAGIMLKMGVYGVIVWLVPVLTHGFLLWGKIALTLSVIGIIYGSIIAFTQKDIKRLIAYSSIAHVGLISAGVFTWNVQGLQGAIIQMLNHGISVIGLFFVVDILIDRLKTRELSEMGGIAKIAPKFAIAFLIIVLGAIGLPITNGFIGEFLLLNGLFKFNLWYAVFGGLTIIFGAVYMLRTYKAVMQGELNSLTSSFKDISGSEVLVLAIVCLLIIAIGVYPNALLHISEASVEGLITKVNNKLAF</sequence>
<name>F0S900_PSESL</name>
<dbReference type="eggNOG" id="COG1008">
    <property type="taxonomic scope" value="Bacteria"/>
</dbReference>
<feature type="transmembrane region" description="Helical" evidence="7">
    <location>
        <begin position="103"/>
        <end position="122"/>
    </location>
</feature>
<evidence type="ECO:0000256" key="5">
    <source>
        <dbReference type="ARBA" id="ARBA00023136"/>
    </source>
</evidence>
<feature type="transmembrane region" description="Helical" evidence="7">
    <location>
        <begin position="262"/>
        <end position="286"/>
    </location>
</feature>
<feature type="transmembrane region" description="Helical" evidence="7">
    <location>
        <begin position="157"/>
        <end position="177"/>
    </location>
</feature>
<feature type="transmembrane region" description="Helical" evidence="7">
    <location>
        <begin position="293"/>
        <end position="314"/>
    </location>
</feature>
<dbReference type="STRING" id="762903.Pedsa_2948"/>
<dbReference type="HOGENOM" id="CLU_007100_4_3_10"/>
<dbReference type="InterPro" id="IPR001750">
    <property type="entry name" value="ND/Mrp_TM"/>
</dbReference>
<evidence type="ECO:0000256" key="6">
    <source>
        <dbReference type="RuleBase" id="RU000320"/>
    </source>
</evidence>
<dbReference type="KEGG" id="psn:Pedsa_2948"/>
<evidence type="ECO:0000313" key="10">
    <source>
        <dbReference type="Proteomes" id="UP000000310"/>
    </source>
</evidence>
<feature type="transmembrane region" description="Helical" evidence="7">
    <location>
        <begin position="6"/>
        <end position="21"/>
    </location>
</feature>
<dbReference type="AlphaFoldDB" id="F0S900"/>
<keyword evidence="3 6" id="KW-0812">Transmembrane</keyword>
<dbReference type="InterPro" id="IPR003918">
    <property type="entry name" value="NADH_UbQ_OxRdtase"/>
</dbReference>
<evidence type="ECO:0000256" key="3">
    <source>
        <dbReference type="ARBA" id="ARBA00022692"/>
    </source>
</evidence>
<gene>
    <name evidence="9" type="ordered locus">Pedsa_2948</name>
</gene>
<protein>
    <submittedName>
        <fullName evidence="9">NADH dehydrogenase subunit M</fullName>
        <ecNumber evidence="9">1.6.5.3</ecNumber>
    </submittedName>
</protein>
<dbReference type="GO" id="GO:0008137">
    <property type="term" value="F:NADH dehydrogenase (ubiquinone) activity"/>
    <property type="evidence" value="ECO:0007669"/>
    <property type="project" value="InterPro"/>
</dbReference>
<evidence type="ECO:0000256" key="2">
    <source>
        <dbReference type="ARBA" id="ARBA00009025"/>
    </source>
</evidence>
<feature type="transmembrane region" description="Helical" evidence="7">
    <location>
        <begin position="201"/>
        <end position="222"/>
    </location>
</feature>
<dbReference type="GO" id="GO:0003954">
    <property type="term" value="F:NADH dehydrogenase activity"/>
    <property type="evidence" value="ECO:0007669"/>
    <property type="project" value="TreeGrafter"/>
</dbReference>
<dbReference type="GO" id="GO:0012505">
    <property type="term" value="C:endomembrane system"/>
    <property type="evidence" value="ECO:0007669"/>
    <property type="project" value="UniProtKB-SubCell"/>
</dbReference>
<dbReference type="GO" id="GO:0048039">
    <property type="term" value="F:ubiquinone binding"/>
    <property type="evidence" value="ECO:0007669"/>
    <property type="project" value="TreeGrafter"/>
</dbReference>
<dbReference type="Pfam" id="PF00361">
    <property type="entry name" value="Proton_antipo_M"/>
    <property type="match status" value="1"/>
</dbReference>
<feature type="transmembrane region" description="Helical" evidence="7">
    <location>
        <begin position="28"/>
        <end position="46"/>
    </location>
</feature>
<dbReference type="PANTHER" id="PTHR43507:SF1">
    <property type="entry name" value="NADH-UBIQUINONE OXIDOREDUCTASE CHAIN 4"/>
    <property type="match status" value="1"/>
</dbReference>
<reference evidence="10" key="2">
    <citation type="submission" date="2011-02" db="EMBL/GenBank/DDBJ databases">
        <title>The complete genome of Pedobacter saltans DSM 12145.</title>
        <authorList>
            <consortium name="US DOE Joint Genome Institute (JGI-PGF)"/>
            <person name="Lucas S."/>
            <person name="Copeland A."/>
            <person name="Lapidus A."/>
            <person name="Bruce D."/>
            <person name="Goodwin L."/>
            <person name="Pitluck S."/>
            <person name="Kyrpides N."/>
            <person name="Mavromatis K."/>
            <person name="Pagani I."/>
            <person name="Ivanova N."/>
            <person name="Ovchinnikova G."/>
            <person name="Lu M."/>
            <person name="Detter J.C."/>
            <person name="Han C."/>
            <person name="Land M."/>
            <person name="Hauser L."/>
            <person name="Markowitz V."/>
            <person name="Cheng J.-F."/>
            <person name="Hugenholtz P."/>
            <person name="Woyke T."/>
            <person name="Wu D."/>
            <person name="Tindall B."/>
            <person name="Pomrenke H.G."/>
            <person name="Brambilla E."/>
            <person name="Klenk H.-P."/>
            <person name="Eisen J.A."/>
        </authorList>
    </citation>
    <scope>NUCLEOTIDE SEQUENCE [LARGE SCALE GENOMIC DNA]</scope>
    <source>
        <strain evidence="10">ATCC 51119 / DSM 12145 / JCM 21818 / LMG 10337 / NBRC 100064 / NCIMB 13643</strain>
    </source>
</reference>
<comment type="subcellular location">
    <subcellularLocation>
        <location evidence="1">Endomembrane system</location>
        <topology evidence="1">Multi-pass membrane protein</topology>
    </subcellularLocation>
    <subcellularLocation>
        <location evidence="6">Membrane</location>
        <topology evidence="6">Multi-pass membrane protein</topology>
    </subcellularLocation>
</comment>
<dbReference type="PANTHER" id="PTHR43507">
    <property type="entry name" value="NADH-UBIQUINONE OXIDOREDUCTASE CHAIN 4"/>
    <property type="match status" value="1"/>
</dbReference>
<dbReference type="EMBL" id="CP002545">
    <property type="protein sequence ID" value="ADY53487.1"/>
    <property type="molecule type" value="Genomic_DNA"/>
</dbReference>
<proteinExistence type="inferred from homology"/>
<dbReference type="OrthoDB" id="9811718at2"/>
<accession>F0S900</accession>
<evidence type="ECO:0000256" key="7">
    <source>
        <dbReference type="SAM" id="Phobius"/>
    </source>
</evidence>
<feature type="domain" description="NADH:quinone oxidoreductase/Mrp antiporter transmembrane" evidence="8">
    <location>
        <begin position="121"/>
        <end position="405"/>
    </location>
</feature>
<feature type="transmembrane region" description="Helical" evidence="7">
    <location>
        <begin position="363"/>
        <end position="384"/>
    </location>
</feature>
<keyword evidence="4 7" id="KW-1133">Transmembrane helix</keyword>
<feature type="transmembrane region" description="Helical" evidence="7">
    <location>
        <begin position="128"/>
        <end position="145"/>
    </location>
</feature>